<dbReference type="InterPro" id="IPR013320">
    <property type="entry name" value="ConA-like_dom_sf"/>
</dbReference>
<dbReference type="RefSeq" id="WP_210662084.1">
    <property type="nucleotide sequence ID" value="NZ_JAGKSP010000011.1"/>
</dbReference>
<dbReference type="Gene3D" id="2.115.10.20">
    <property type="entry name" value="Glycosyl hydrolase domain, family 43"/>
    <property type="match status" value="1"/>
</dbReference>
<dbReference type="Proteomes" id="UP000673394">
    <property type="component" value="Unassembled WGS sequence"/>
</dbReference>
<dbReference type="CDD" id="cd08996">
    <property type="entry name" value="GH32_FFase"/>
    <property type="match status" value="1"/>
</dbReference>
<evidence type="ECO:0000313" key="13">
    <source>
        <dbReference type="EMBL" id="MBP3965560.1"/>
    </source>
</evidence>
<dbReference type="InterPro" id="IPR001362">
    <property type="entry name" value="Glyco_hydro_32"/>
</dbReference>
<dbReference type="InterPro" id="IPR013189">
    <property type="entry name" value="Glyco_hydro_32_C"/>
</dbReference>
<dbReference type="Gene3D" id="2.60.120.560">
    <property type="entry name" value="Exo-inulinase, domain 1"/>
    <property type="match status" value="1"/>
</dbReference>
<keyword evidence="5 8" id="KW-0378">Hydrolase</keyword>
<comment type="similarity">
    <text evidence="2 8">Belongs to the glycosyl hydrolase 32 family.</text>
</comment>
<feature type="domain" description="Glycosyl hydrolase family 32 N-terminal" evidence="11">
    <location>
        <begin position="37"/>
        <end position="329"/>
    </location>
</feature>
<dbReference type="InterPro" id="IPR023296">
    <property type="entry name" value="Glyco_hydro_beta-prop_sf"/>
</dbReference>
<dbReference type="InterPro" id="IPR013148">
    <property type="entry name" value="Glyco_hydro_32_N"/>
</dbReference>
<sequence length="497" mass="55104">METNQAKSHEEHIEKANQATEEGSSRISEERFRLRYHLMPRTGWMNDPNGLVYFKGSYHAFYQYYPYEPSWGPMHWGHAKSEDLVNWTHLPVALAPSEPYDQGESGGYGCFSGSAVADGDSLVLLYTGHVSGKSPVEVQCLAVSSDEGITFRKSEANPVIPGPPEEGLLGFRDPKVWKHEDTWYMVIGSGKEGRGNVRLYASSDLREWRNRGIAADSDGSKGDMWECPDLFPLGGGEHHVLIVSPMNMGATKTMYLSGTFDYEAGRLTTAHAERLDYGFDFYAPQTLEDDQGRRILFGWMNMWGAKMPEQQDGWAGAMTIPRELSLQPDGSIRMVPVPELEKLREERYEVEAQVIEADTEVALPGTASDAAEIIAVFDASHSDAAEFGLRLRCSADGGEYTEVGYRAADRTVYVNRDHAGLGDGGISEVQLATQDGGLLKLHLFLDRSSLELFANDGEKTMTNRIYPQPDSLGASLFSRGGNAVLRSFEAYELKSIH</sequence>
<dbReference type="SMART" id="SM00640">
    <property type="entry name" value="Glyco_32"/>
    <property type="match status" value="1"/>
</dbReference>
<evidence type="ECO:0000256" key="1">
    <source>
        <dbReference type="ARBA" id="ARBA00004914"/>
    </source>
</evidence>
<keyword evidence="6 8" id="KW-0326">Glycosidase</keyword>
<evidence type="ECO:0000256" key="3">
    <source>
        <dbReference type="ARBA" id="ARBA00012758"/>
    </source>
</evidence>
<comment type="caution">
    <text evidence="13">The sequence shown here is derived from an EMBL/GenBank/DDBJ whole genome shotgun (WGS) entry which is preliminary data.</text>
</comment>
<name>A0ABS5CIA6_9BACL</name>
<evidence type="ECO:0000256" key="5">
    <source>
        <dbReference type="ARBA" id="ARBA00022801"/>
    </source>
</evidence>
<comment type="function">
    <text evidence="9">Enables the bacterium to metabolize sucrose as a sole carbon source.</text>
</comment>
<comment type="catalytic activity">
    <reaction evidence="8">
        <text>Hydrolysis of terminal non-reducing beta-D-fructofuranoside residues in beta-D-fructofuranosides.</text>
        <dbReference type="EC" id="3.2.1.26"/>
    </reaction>
</comment>
<dbReference type="EC" id="3.2.1.26" evidence="3 8"/>
<dbReference type="SUPFAM" id="SSF75005">
    <property type="entry name" value="Arabinanase/levansucrase/invertase"/>
    <property type="match status" value="1"/>
</dbReference>
<evidence type="ECO:0000256" key="7">
    <source>
        <dbReference type="ARBA" id="ARBA00033367"/>
    </source>
</evidence>
<comment type="pathway">
    <text evidence="1 9">Glycan biosynthesis; sucrose metabolism.</text>
</comment>
<keyword evidence="9" id="KW-0963">Cytoplasm</keyword>
<dbReference type="InterPro" id="IPR006232">
    <property type="entry name" value="Suc6P_hydrolase"/>
</dbReference>
<evidence type="ECO:0000256" key="2">
    <source>
        <dbReference type="ARBA" id="ARBA00009902"/>
    </source>
</evidence>
<evidence type="ECO:0000259" key="12">
    <source>
        <dbReference type="Pfam" id="PF08244"/>
    </source>
</evidence>
<dbReference type="PROSITE" id="PS00609">
    <property type="entry name" value="GLYCOSYL_HYDROL_F32"/>
    <property type="match status" value="1"/>
</dbReference>
<dbReference type="PANTHER" id="PTHR43101">
    <property type="entry name" value="BETA-FRUCTOSIDASE"/>
    <property type="match status" value="1"/>
</dbReference>
<dbReference type="NCBIfam" id="TIGR01322">
    <property type="entry name" value="scrB_fam"/>
    <property type="match status" value="1"/>
</dbReference>
<accession>A0ABS5CIA6</accession>
<dbReference type="SUPFAM" id="SSF49899">
    <property type="entry name" value="Concanavalin A-like lectins/glucanases"/>
    <property type="match status" value="1"/>
</dbReference>
<keyword evidence="9" id="KW-0119">Carbohydrate metabolism</keyword>
<feature type="region of interest" description="Disordered" evidence="10">
    <location>
        <begin position="1"/>
        <end position="26"/>
    </location>
</feature>
<organism evidence="13 14">
    <name type="scientific">Paenibacillus lignilyticus</name>
    <dbReference type="NCBI Taxonomy" id="1172615"/>
    <lineage>
        <taxon>Bacteria</taxon>
        <taxon>Bacillati</taxon>
        <taxon>Bacillota</taxon>
        <taxon>Bacilli</taxon>
        <taxon>Bacillales</taxon>
        <taxon>Paenibacillaceae</taxon>
        <taxon>Paenibacillus</taxon>
    </lineage>
</organism>
<evidence type="ECO:0000256" key="4">
    <source>
        <dbReference type="ARBA" id="ARBA00019623"/>
    </source>
</evidence>
<proteinExistence type="inferred from homology"/>
<keyword evidence="14" id="KW-1185">Reference proteome</keyword>
<dbReference type="Pfam" id="PF00251">
    <property type="entry name" value="Glyco_hydro_32N"/>
    <property type="match status" value="1"/>
</dbReference>
<evidence type="ECO:0000256" key="8">
    <source>
        <dbReference type="RuleBase" id="RU362110"/>
    </source>
</evidence>
<comment type="subcellular location">
    <subcellularLocation>
        <location evidence="9">Cytoplasm</location>
    </subcellularLocation>
</comment>
<dbReference type="Pfam" id="PF08244">
    <property type="entry name" value="Glyco_hydro_32C"/>
    <property type="match status" value="1"/>
</dbReference>
<dbReference type="InterPro" id="IPR051214">
    <property type="entry name" value="GH32_Enzymes"/>
</dbReference>
<dbReference type="EMBL" id="JAGKSP010000011">
    <property type="protein sequence ID" value="MBP3965560.1"/>
    <property type="molecule type" value="Genomic_DNA"/>
</dbReference>
<dbReference type="PANTHER" id="PTHR43101:SF1">
    <property type="entry name" value="BETA-FRUCTOSIDASE"/>
    <property type="match status" value="1"/>
</dbReference>
<evidence type="ECO:0000313" key="14">
    <source>
        <dbReference type="Proteomes" id="UP000673394"/>
    </source>
</evidence>
<evidence type="ECO:0000256" key="9">
    <source>
        <dbReference type="RuleBase" id="RU365015"/>
    </source>
</evidence>
<gene>
    <name evidence="13" type="ORF">I8J30_22865</name>
</gene>
<dbReference type="InterPro" id="IPR018053">
    <property type="entry name" value="Glyco_hydro_32_AS"/>
</dbReference>
<evidence type="ECO:0000259" key="11">
    <source>
        <dbReference type="Pfam" id="PF00251"/>
    </source>
</evidence>
<dbReference type="GO" id="GO:0016787">
    <property type="term" value="F:hydrolase activity"/>
    <property type="evidence" value="ECO:0007669"/>
    <property type="project" value="UniProtKB-KW"/>
</dbReference>
<feature type="domain" description="Glycosyl hydrolase family 32 C-terminal" evidence="12">
    <location>
        <begin position="339"/>
        <end position="492"/>
    </location>
</feature>
<reference evidence="13 14" key="1">
    <citation type="submission" date="2021-04" db="EMBL/GenBank/DDBJ databases">
        <title>Paenibacillus sp. DLE-14 whole genome sequence.</title>
        <authorList>
            <person name="Ham Y.J."/>
        </authorList>
    </citation>
    <scope>NUCLEOTIDE SEQUENCE [LARGE SCALE GENOMIC DNA]</scope>
    <source>
        <strain evidence="13 14">DLE-14</strain>
    </source>
</reference>
<evidence type="ECO:0000256" key="10">
    <source>
        <dbReference type="SAM" id="MobiDB-lite"/>
    </source>
</evidence>
<protein>
    <recommendedName>
        <fullName evidence="4 8">Sucrose-6-phosphate hydrolase</fullName>
        <ecNumber evidence="3 8">3.2.1.26</ecNumber>
    </recommendedName>
    <alternativeName>
        <fullName evidence="7 9">Invertase</fullName>
    </alternativeName>
</protein>
<evidence type="ECO:0000256" key="6">
    <source>
        <dbReference type="ARBA" id="ARBA00023295"/>
    </source>
</evidence>